<dbReference type="Pfam" id="PF07857">
    <property type="entry name" value="TMEM144"/>
    <property type="match status" value="1"/>
</dbReference>
<evidence type="ECO:0000256" key="1">
    <source>
        <dbReference type="ARBA" id="ARBA00004141"/>
    </source>
</evidence>
<evidence type="ECO:0000313" key="7">
    <source>
        <dbReference type="EMBL" id="OLQ02293.1"/>
    </source>
</evidence>
<dbReference type="SUPFAM" id="SSF103481">
    <property type="entry name" value="Multidrug resistance efflux transporter EmrE"/>
    <property type="match status" value="1"/>
</dbReference>
<dbReference type="EMBL" id="LSRX01000267">
    <property type="protein sequence ID" value="OLQ02293.1"/>
    <property type="molecule type" value="Genomic_DNA"/>
</dbReference>
<dbReference type="OrthoDB" id="431170at2759"/>
<keyword evidence="8" id="KW-1185">Reference proteome</keyword>
<proteinExistence type="inferred from homology"/>
<feature type="transmembrane region" description="Helical" evidence="6">
    <location>
        <begin position="245"/>
        <end position="267"/>
    </location>
</feature>
<comment type="similarity">
    <text evidence="2">Belongs to the TMEM144 family.</text>
</comment>
<feature type="transmembrane region" description="Helical" evidence="6">
    <location>
        <begin position="305"/>
        <end position="328"/>
    </location>
</feature>
<dbReference type="GO" id="GO:0016020">
    <property type="term" value="C:membrane"/>
    <property type="evidence" value="ECO:0007669"/>
    <property type="project" value="UniProtKB-SubCell"/>
</dbReference>
<protein>
    <submittedName>
        <fullName evidence="7">Transmembrane protein 144</fullName>
    </submittedName>
</protein>
<keyword evidence="3 6" id="KW-0812">Transmembrane</keyword>
<feature type="transmembrane region" description="Helical" evidence="6">
    <location>
        <begin position="36"/>
        <end position="57"/>
    </location>
</feature>
<dbReference type="PANTHER" id="PTHR16119:SF17">
    <property type="entry name" value="TRANSMEMBRANE PROTEIN 144"/>
    <property type="match status" value="1"/>
</dbReference>
<dbReference type="Proteomes" id="UP000186817">
    <property type="component" value="Unassembled WGS sequence"/>
</dbReference>
<keyword evidence="4 6" id="KW-1133">Transmembrane helix</keyword>
<reference evidence="7 8" key="1">
    <citation type="submission" date="2016-02" db="EMBL/GenBank/DDBJ databases">
        <title>Genome analysis of coral dinoflagellate symbionts highlights evolutionary adaptations to a symbiotic lifestyle.</title>
        <authorList>
            <person name="Aranda M."/>
            <person name="Li Y."/>
            <person name="Liew Y.J."/>
            <person name="Baumgarten S."/>
            <person name="Simakov O."/>
            <person name="Wilson M."/>
            <person name="Piel J."/>
            <person name="Ashoor H."/>
            <person name="Bougouffa S."/>
            <person name="Bajic V.B."/>
            <person name="Ryu T."/>
            <person name="Ravasi T."/>
            <person name="Bayer T."/>
            <person name="Micklem G."/>
            <person name="Kim H."/>
            <person name="Bhak J."/>
            <person name="Lajeunesse T.C."/>
            <person name="Voolstra C.R."/>
        </authorList>
    </citation>
    <scope>NUCLEOTIDE SEQUENCE [LARGE SCALE GENOMIC DNA]</scope>
    <source>
        <strain evidence="7 8">CCMP2467</strain>
    </source>
</reference>
<feature type="transmembrane region" description="Helical" evidence="6">
    <location>
        <begin position="205"/>
        <end position="225"/>
    </location>
</feature>
<feature type="transmembrane region" description="Helical" evidence="6">
    <location>
        <begin position="69"/>
        <end position="89"/>
    </location>
</feature>
<comment type="caution">
    <text evidence="7">The sequence shown here is derived from an EMBL/GenBank/DDBJ whole genome shotgun (WGS) entry which is preliminary data.</text>
</comment>
<sequence length="539" mass="58046">MSRDRFLGYSCCLVAGVGFGVNYLPVKGIDTGDGIFFSAVMSVGILFVGLLTGMVLTSTPGLTMPVFEPWAAVGGAIWMCGNLMCPYIIKLIGMGLGLTVWDLSKMIIGCFTGHFGLFGVQKEHHKRPLENILGLGLSMTSLVFFSLAANADVTDAGDAEGPQVTKEVCDPENQDAACAAPGPPEESPSEVVKPAASRGAPMRGFGIGLAMALLAGVLFGMTFDLPTGLMQGNFGSDHSSCIMDYVFSHFCGILCAALVALVIYGAARREKCYMPLRMVWPAIASGVLWGIAQVAWFQANIEPGFSVAFPIIGSLPGIVGLVIGVAFLGEVKSRRSRIWAALGLALRLPGPSIARCDPYRCLFLSGEPMAWAVLDPRPILSAGFLGRDLRSSIAQTRFDVQGGHLSRPMRYGENSRGGLEAYDAGLAILNQEPAKYVQHFFRDLEEDEEEPSNQEVQTAIRKEPDAAGLRFGGHVPDYYQGIVQRLRSQMEDASSDCKSLMIKITRPPKAVEEPLASRELVQQRNSILTLLDEPGPVRM</sequence>
<dbReference type="InterPro" id="IPR012435">
    <property type="entry name" value="TMEM144"/>
</dbReference>
<dbReference type="InterPro" id="IPR037185">
    <property type="entry name" value="EmrE-like"/>
</dbReference>
<evidence type="ECO:0000256" key="6">
    <source>
        <dbReference type="SAM" id="Phobius"/>
    </source>
</evidence>
<evidence type="ECO:0000256" key="4">
    <source>
        <dbReference type="ARBA" id="ARBA00022989"/>
    </source>
</evidence>
<dbReference type="GO" id="GO:0015144">
    <property type="term" value="F:carbohydrate transmembrane transporter activity"/>
    <property type="evidence" value="ECO:0007669"/>
    <property type="project" value="InterPro"/>
</dbReference>
<evidence type="ECO:0000256" key="5">
    <source>
        <dbReference type="ARBA" id="ARBA00023136"/>
    </source>
</evidence>
<evidence type="ECO:0000256" key="2">
    <source>
        <dbReference type="ARBA" id="ARBA00005731"/>
    </source>
</evidence>
<gene>
    <name evidence="7" type="primary">TMEM144</name>
    <name evidence="7" type="ORF">AK812_SmicGene14876</name>
</gene>
<dbReference type="PANTHER" id="PTHR16119">
    <property type="entry name" value="TRANSMEMBRANE PROTEIN 144"/>
    <property type="match status" value="1"/>
</dbReference>
<feature type="transmembrane region" description="Helical" evidence="6">
    <location>
        <begin position="6"/>
        <end position="24"/>
    </location>
</feature>
<feature type="transmembrane region" description="Helical" evidence="6">
    <location>
        <begin position="279"/>
        <end position="299"/>
    </location>
</feature>
<dbReference type="InterPro" id="IPR010651">
    <property type="entry name" value="Sugar_transport"/>
</dbReference>
<name>A0A1Q9E4G7_SYMMI</name>
<evidence type="ECO:0000313" key="8">
    <source>
        <dbReference type="Proteomes" id="UP000186817"/>
    </source>
</evidence>
<keyword evidence="5 6" id="KW-0472">Membrane</keyword>
<dbReference type="AlphaFoldDB" id="A0A1Q9E4G7"/>
<evidence type="ECO:0000256" key="3">
    <source>
        <dbReference type="ARBA" id="ARBA00022692"/>
    </source>
</evidence>
<organism evidence="7 8">
    <name type="scientific">Symbiodinium microadriaticum</name>
    <name type="common">Dinoflagellate</name>
    <name type="synonym">Zooxanthella microadriatica</name>
    <dbReference type="NCBI Taxonomy" id="2951"/>
    <lineage>
        <taxon>Eukaryota</taxon>
        <taxon>Sar</taxon>
        <taxon>Alveolata</taxon>
        <taxon>Dinophyceae</taxon>
        <taxon>Suessiales</taxon>
        <taxon>Symbiodiniaceae</taxon>
        <taxon>Symbiodinium</taxon>
    </lineage>
</organism>
<accession>A0A1Q9E4G7</accession>
<comment type="subcellular location">
    <subcellularLocation>
        <location evidence="1">Membrane</location>
        <topology evidence="1">Multi-pass membrane protein</topology>
    </subcellularLocation>
</comment>